<dbReference type="PANTHER" id="PTHR36848">
    <property type="entry name" value="DNA-BINDING PROTEIN (PUTATIVE SECRETED PROTEIN)-RELATED"/>
    <property type="match status" value="1"/>
</dbReference>
<dbReference type="AlphaFoldDB" id="A0A4Q1C6X0"/>
<proteinExistence type="predicted"/>
<evidence type="ECO:0000256" key="1">
    <source>
        <dbReference type="SAM" id="SignalP"/>
    </source>
</evidence>
<dbReference type="Pfam" id="PF17132">
    <property type="entry name" value="Glyco_hydro_106"/>
    <property type="match status" value="2"/>
</dbReference>
<comment type="caution">
    <text evidence="2">The sequence shown here is derived from an EMBL/GenBank/DDBJ whole genome shotgun (WGS) entry which is preliminary data.</text>
</comment>
<evidence type="ECO:0000313" key="2">
    <source>
        <dbReference type="EMBL" id="RXK54540.1"/>
    </source>
</evidence>
<dbReference type="InterPro" id="IPR053161">
    <property type="entry name" value="Ulvan_degrading_GH"/>
</dbReference>
<dbReference type="PANTHER" id="PTHR36848:SF2">
    <property type="entry name" value="SECRETED PROTEIN"/>
    <property type="match status" value="1"/>
</dbReference>
<name>A0A4Q1C6X0_9BACT</name>
<dbReference type="NCBIfam" id="NF045579">
    <property type="entry name" value="rhamnoside_JR"/>
    <property type="match status" value="1"/>
</dbReference>
<accession>A0A4Q1C6X0</accession>
<reference evidence="2 3" key="1">
    <citation type="submission" date="2019-01" db="EMBL/GenBank/DDBJ databases">
        <title>Lacunisphaera sp. strain TWA-58.</title>
        <authorList>
            <person name="Chen W.-M."/>
        </authorList>
    </citation>
    <scope>NUCLEOTIDE SEQUENCE [LARGE SCALE GENOMIC DNA]</scope>
    <source>
        <strain evidence="2 3">TWA-58</strain>
    </source>
</reference>
<dbReference type="Proteomes" id="UP000290218">
    <property type="component" value="Unassembled WGS sequence"/>
</dbReference>
<gene>
    <name evidence="2" type="ORF">ESB00_01165</name>
</gene>
<keyword evidence="2" id="KW-0378">Hydrolase</keyword>
<dbReference type="InterPro" id="IPR008979">
    <property type="entry name" value="Galactose-bd-like_sf"/>
</dbReference>
<protein>
    <submittedName>
        <fullName evidence="2">Glycoside hydrolase family 2 protein</fullName>
    </submittedName>
</protein>
<feature type="chain" id="PRO_5020709894" evidence="1">
    <location>
        <begin position="21"/>
        <end position="953"/>
    </location>
</feature>
<feature type="signal peptide" evidence="1">
    <location>
        <begin position="1"/>
        <end position="20"/>
    </location>
</feature>
<keyword evidence="3" id="KW-1185">Reference proteome</keyword>
<keyword evidence="1" id="KW-0732">Signal</keyword>
<dbReference type="SUPFAM" id="SSF49785">
    <property type="entry name" value="Galactose-binding domain-like"/>
    <property type="match status" value="1"/>
</dbReference>
<dbReference type="GO" id="GO:0016787">
    <property type="term" value="F:hydrolase activity"/>
    <property type="evidence" value="ECO:0007669"/>
    <property type="project" value="UniProtKB-KW"/>
</dbReference>
<dbReference type="OrthoDB" id="174162at2"/>
<organism evidence="2 3">
    <name type="scientific">Oleiharenicola lentus</name>
    <dbReference type="NCBI Taxonomy" id="2508720"/>
    <lineage>
        <taxon>Bacteria</taxon>
        <taxon>Pseudomonadati</taxon>
        <taxon>Verrucomicrobiota</taxon>
        <taxon>Opitutia</taxon>
        <taxon>Opitutales</taxon>
        <taxon>Opitutaceae</taxon>
        <taxon>Oleiharenicola</taxon>
    </lineage>
</organism>
<dbReference type="EMBL" id="SDHX01000001">
    <property type="protein sequence ID" value="RXK54540.1"/>
    <property type="molecule type" value="Genomic_DNA"/>
</dbReference>
<dbReference type="RefSeq" id="WP_129045904.1">
    <property type="nucleotide sequence ID" value="NZ_SDHX01000001.1"/>
</dbReference>
<dbReference type="Gene3D" id="2.60.120.260">
    <property type="entry name" value="Galactose-binding domain-like"/>
    <property type="match status" value="1"/>
</dbReference>
<sequence length="953" mass="104713">MRNRPVLPLLLLAFVLPLSAAEPAELAWPAITRDHKPWTRWWWLGNIGDAHSFTSEMEKYAAAGLGGLEITPIYGVRGAEDRFVPFLSDRWVGNLEHVLKEGRRLDLGIDLATGTGWPFGGPWIEGEDAAHYLAHRTFTVASGGTLGEPVQLVQKPLLRFAGRTRVPIADLREPVTANANLQELAIDQVRFPRPLPLVSLMAYPGAGADRAPLDLTSRVAADGRLDWTAPADRGTWTLYALFQGQHGKMVERAAPAAEGYALDHLSSRALARYLAEFDRALTGRATKGIRAWFNDSYEVDDGEGESDFTPRFFAEFTRLRGYDLRTQLPALFDPADSRVLADYRETVSDLLLEQFTVPWREWANRHGALIRNQAHNAPANILDLYAASDIPEQEGNGHLAMKMASSVAHVTGKPLASAETATWLNEHFLSTLAELKATVDGFLLAGINHNCYHGTPFSPPDEPWPGYHFYASVELSPVNPIWRDFAAVNAYVARAQSFLQSGQPDEDLLLYYNIHDRWAVRGTGEMPHFGHGRDPLGVDSLRETATRLVDTGVGFDYISDRQIQGLEYRGKLIESGRQGYHAVLVPPTKFMPLATLAHLVALAERGATILVEQALPTSAPGHSGRLQQKEFDQLLARLTARALPTGGITRLPVGKGEFIVGPDATQLLAIRPGIPRESLTDHGLEFVRRRTDHGFLYFIANRSDRPVNGWVPLQAHGQTAALFDPATGRLGRAAARLIPAQPSQVYLQLPPGESVIVTLENRELTGPAWAYWQDAGETQPLAGTWGVRFADGGPTLPPATTVPALKSWTDFGGDELKRFSGHAAYTLRFAKPAGPAPAWRLDLGRVAESARVSLNGREIATLWQTPYAVVIPAGFLAAENTLEISVANLAANRIADLDRRGVNWKKFYNANMPARFRENTGPDGLFSAAQWAPRPSGLLGPVTLTPLRRLDPR</sequence>
<evidence type="ECO:0000313" key="3">
    <source>
        <dbReference type="Proteomes" id="UP000290218"/>
    </source>
</evidence>